<feature type="compositionally biased region" description="Pro residues" evidence="2">
    <location>
        <begin position="1629"/>
        <end position="1641"/>
    </location>
</feature>
<feature type="compositionally biased region" description="Pro residues" evidence="2">
    <location>
        <begin position="1320"/>
        <end position="1330"/>
    </location>
</feature>
<feature type="compositionally biased region" description="Basic and acidic residues" evidence="2">
    <location>
        <begin position="1216"/>
        <end position="1225"/>
    </location>
</feature>
<feature type="compositionally biased region" description="Polar residues" evidence="2">
    <location>
        <begin position="1566"/>
        <end position="1579"/>
    </location>
</feature>
<feature type="compositionally biased region" description="Low complexity" evidence="2">
    <location>
        <begin position="823"/>
        <end position="838"/>
    </location>
</feature>
<feature type="region of interest" description="Disordered" evidence="2">
    <location>
        <begin position="812"/>
        <end position="915"/>
    </location>
</feature>
<feature type="compositionally biased region" description="Polar residues" evidence="2">
    <location>
        <begin position="1184"/>
        <end position="1202"/>
    </location>
</feature>
<feature type="compositionally biased region" description="Basic and acidic residues" evidence="2">
    <location>
        <begin position="1233"/>
        <end position="1244"/>
    </location>
</feature>
<feature type="region of interest" description="Disordered" evidence="2">
    <location>
        <begin position="1400"/>
        <end position="1499"/>
    </location>
</feature>
<proteinExistence type="predicted"/>
<feature type="compositionally biased region" description="Low complexity" evidence="2">
    <location>
        <begin position="1691"/>
        <end position="1704"/>
    </location>
</feature>
<sequence length="1914" mass="203783">MSEFELVREKAIVQVAVASGDISGTAESLMRKRLAENSKETDEERRQWERKGAVAYDKNLATLLPYLKKRGIVTVRFNASGEVISVRRHTPRKVPGEVALIIADDGACTFGNHGSLSSVQVMVMRLMQEDLKKLIKVLHQAAETNQQMESYDNVLSAGGPSAAALPSSEARQAAAGAHDGEAASAKDARPSPHKGKKGRAKKAAAALAEAASDSAAEARRLSGAASSPSAQEASASPLSLQAEPTLSPAPPGPQTLANAKAVAERYKGGMCEMDEAQLRELPFSQRMRIQSHQEQLRNLQERFGRLPSASDVKKLIDKQEALHIEWPHKLKSGGWPNGSPSDAIQEQLEEEEEEPTLTFEQVLAEEKEKIAQEEAAAAEVRELSLGGKDPYFEAAKYSEKLSKIVVVLKNEFSSAGLDLSSFDLDDLVKAVIPKVNELLYDTLAYVVKTDSAAEHFRLLGTDSRLVRDNRSEDWTPTESTRKYKLYERLDPEFYAAARVRYPMPADLRPVPLSTLTNLVTRIFVAWEQQQAELGVAAGPGIAGAAYSGVDERVLEVLGLLTSRLEKIEAAIKFQKTGDEAMCTLALCQIFQVAADDGSDAFAAAVAEYGPPAVLAGGESDDIDVSAYDFTVAGSSSGVLSELEALTGQVVPPAGGASAGGALTTGGYMVHVHPATEEFPGGVEMIPPTAVPPSDYWRAEGYYITPHDPHTWTWHPGPSYPQVVVPYLGPWGTFLGPDWDGVLSCGEGVTGVRVITSAGARAGAFCAPGAGVLPLYCGEGMTGRASHVHETHTDVKGKFSPGRRTALRAEERKMLKSAKKAPKSPKSSSTQHTKSSSPQLVDGKPGLRPEKRASCARKQPAKKQPGESLQMEPSSESKPSRGHGGSTQPAAGSSSPLKFVEPHGRPIASRPSSAPPPACWVWPSPGPAPGRVGPPPDNALSAHCLPSRCPLWASVGPCKGASPQAYAWPEAQPSAWHRGGCAERGGAVSKHGFEQGIEMWCDSRQGWGGGGALDGVLQQTDTVSEELERAEQVYARRVGVVLGAGMYRVAQSSPVHAAPGLHLMQRGQPARRYPGLDGGYHTEERSNIRIPITYSLGKTESAYVETYIENARQWKLLKRERQSPLHAHLQQHVQQVACTAADQAHAGGDLSAAPPEPALVHVTMPSKEAARARQRQKAAASSQATSPQWNCTTQVAGSRSTATFDLFPKRAKKPARAHPEGREHEGGATPPRRPLADPRTGEAADHPVPMALGVLTDLSPGLSVLPPPVASPTMHADGCCSPVQPSYATSPSILSPLPTPCDEVAAHHAIAGAADGEVELTPPPSQVPHPQGPSSTHHHHHHHRRDAARGAPPQPHPETGASQPAAPSCTRMQVEDAVAPLARDSSPNVHVDALLGALPARGQGVGRHDTADSHGAEQGQRPKAGGLKTLRRSSEGLPGGLSPSSSQNSMSSAEANELSVLGSTRRGVSEASGRRPASAAGSAARPRSVRGRAAERHGTQHAEVVVRVWMHDDAEPGTGQQLSTIKHGTPAGKKKASRQSPSVPVLNVTLGKKASAPHVPQAGRVAQETSFQSLQSNAESWSPPLPVQSPTSSQSMPAPPSAPAHPAPAEGPPAAPASSPPVQPRVTAPSPSPSPSASPSPSPSMRTSLEADDASQPETASPLPSATSPSAMIPASKSQSPSASPTAPAPSSPSSQKTTSPPQSSDTSVKCPQTYTEQYIRRNQSRSPRSDTPVVDLEEVMHKGRIYLVEYNSGSIFFKAREGKRYEYAGCVENGTLVIERPLDLFERIIEYCLDQKLALEELIAQIDWQSKGHLDASEVTRLLKMVLPEHIVASKLRMRYLQLMLDLNGDGTLSMKDLIEIMRGYKAIGGTLRCWPRIELADMLHKLAAFMITEQACPAHPTAPLSEHPSSARP</sequence>
<dbReference type="PROSITE" id="PS50222">
    <property type="entry name" value="EF_HAND_2"/>
    <property type="match status" value="1"/>
</dbReference>
<feature type="compositionally biased region" description="Basic residues" evidence="2">
    <location>
        <begin position="1335"/>
        <end position="1345"/>
    </location>
</feature>
<feature type="compositionally biased region" description="Low complexity" evidence="2">
    <location>
        <begin position="1473"/>
        <end position="1485"/>
    </location>
</feature>
<feature type="domain" description="EF-hand" evidence="3">
    <location>
        <begin position="1844"/>
        <end position="1868"/>
    </location>
</feature>
<feature type="compositionally biased region" description="Low complexity" evidence="2">
    <location>
        <begin position="155"/>
        <end position="177"/>
    </location>
</feature>
<gene>
    <name evidence="4" type="ORF">CYMTET_50562</name>
</gene>
<keyword evidence="5" id="KW-1185">Reference proteome</keyword>
<feature type="compositionally biased region" description="Pro residues" evidence="2">
    <location>
        <begin position="1596"/>
        <end position="1622"/>
    </location>
</feature>
<dbReference type="EMBL" id="LGRX02033891">
    <property type="protein sequence ID" value="KAK3239517.1"/>
    <property type="molecule type" value="Genomic_DNA"/>
</dbReference>
<evidence type="ECO:0000313" key="5">
    <source>
        <dbReference type="Proteomes" id="UP001190700"/>
    </source>
</evidence>
<comment type="caution">
    <text evidence="4">The sequence shown here is derived from an EMBL/GenBank/DDBJ whole genome shotgun (WGS) entry which is preliminary data.</text>
</comment>
<reference evidence="4 5" key="1">
    <citation type="journal article" date="2015" name="Genome Biol. Evol.">
        <title>Comparative Genomics of a Bacterivorous Green Alga Reveals Evolutionary Causalities and Consequences of Phago-Mixotrophic Mode of Nutrition.</title>
        <authorList>
            <person name="Burns J.A."/>
            <person name="Paasch A."/>
            <person name="Narechania A."/>
            <person name="Kim E."/>
        </authorList>
    </citation>
    <scope>NUCLEOTIDE SEQUENCE [LARGE SCALE GENOMIC DNA]</scope>
    <source>
        <strain evidence="4 5">PLY_AMNH</strain>
    </source>
</reference>
<evidence type="ECO:0000259" key="3">
    <source>
        <dbReference type="PROSITE" id="PS50222"/>
    </source>
</evidence>
<dbReference type="InterPro" id="IPR011992">
    <property type="entry name" value="EF-hand-dom_pair"/>
</dbReference>
<accession>A0AAE0BPU7</accession>
<dbReference type="Proteomes" id="UP001190700">
    <property type="component" value="Unassembled WGS sequence"/>
</dbReference>
<feature type="compositionally biased region" description="Polar residues" evidence="2">
    <location>
        <begin position="885"/>
        <end position="895"/>
    </location>
</feature>
<feature type="region of interest" description="Disordered" evidence="2">
    <location>
        <begin position="1164"/>
        <end position="1245"/>
    </location>
</feature>
<dbReference type="InterPro" id="IPR018247">
    <property type="entry name" value="EF_Hand_1_Ca_BS"/>
</dbReference>
<feature type="compositionally biased region" description="Low complexity" evidence="2">
    <location>
        <begin position="1439"/>
        <end position="1455"/>
    </location>
</feature>
<dbReference type="InterPro" id="IPR002048">
    <property type="entry name" value="EF_hand_dom"/>
</dbReference>
<dbReference type="PROSITE" id="PS00018">
    <property type="entry name" value="EF_HAND_1"/>
    <property type="match status" value="1"/>
</dbReference>
<dbReference type="GO" id="GO:0005509">
    <property type="term" value="F:calcium ion binding"/>
    <property type="evidence" value="ECO:0007669"/>
    <property type="project" value="InterPro"/>
</dbReference>
<feature type="compositionally biased region" description="Low complexity" evidence="2">
    <location>
        <begin position="1656"/>
        <end position="1685"/>
    </location>
</feature>
<feature type="compositionally biased region" description="Basic and acidic residues" evidence="2">
    <location>
        <begin position="1405"/>
        <end position="1414"/>
    </location>
</feature>
<feature type="compositionally biased region" description="Basic residues" evidence="2">
    <location>
        <begin position="191"/>
        <end position="202"/>
    </location>
</feature>
<evidence type="ECO:0000313" key="4">
    <source>
        <dbReference type="EMBL" id="KAK3239517.1"/>
    </source>
</evidence>
<evidence type="ECO:0000256" key="2">
    <source>
        <dbReference type="SAM" id="MobiDB-lite"/>
    </source>
</evidence>
<keyword evidence="1" id="KW-0106">Calcium</keyword>
<feature type="compositionally biased region" description="Basic and acidic residues" evidence="2">
    <location>
        <begin position="178"/>
        <end position="190"/>
    </location>
</feature>
<feature type="compositionally biased region" description="Low complexity" evidence="2">
    <location>
        <begin position="203"/>
        <end position="243"/>
    </location>
</feature>
<protein>
    <recommendedName>
        <fullName evidence="3">EF-hand domain-containing protein</fullName>
    </recommendedName>
</protein>
<name>A0AAE0BPU7_9CHLO</name>
<evidence type="ECO:0000256" key="1">
    <source>
        <dbReference type="ARBA" id="ARBA00022837"/>
    </source>
</evidence>
<feature type="region of interest" description="Disordered" evidence="2">
    <location>
        <begin position="1513"/>
        <end position="1710"/>
    </location>
</feature>
<dbReference type="SUPFAM" id="SSF47473">
    <property type="entry name" value="EF-hand"/>
    <property type="match status" value="1"/>
</dbReference>
<organism evidence="4 5">
    <name type="scientific">Cymbomonas tetramitiformis</name>
    <dbReference type="NCBI Taxonomy" id="36881"/>
    <lineage>
        <taxon>Eukaryota</taxon>
        <taxon>Viridiplantae</taxon>
        <taxon>Chlorophyta</taxon>
        <taxon>Pyramimonadophyceae</taxon>
        <taxon>Pyramimonadales</taxon>
        <taxon>Pyramimonadaceae</taxon>
        <taxon>Cymbomonas</taxon>
    </lineage>
</organism>
<feature type="region of interest" description="Disordered" evidence="2">
    <location>
        <begin position="331"/>
        <end position="354"/>
    </location>
</feature>
<feature type="region of interest" description="Disordered" evidence="2">
    <location>
        <begin position="1316"/>
        <end position="1371"/>
    </location>
</feature>
<feature type="region of interest" description="Disordered" evidence="2">
    <location>
        <begin position="153"/>
        <end position="255"/>
    </location>
</feature>